<accession>A0A0Q3L1H5</accession>
<evidence type="ECO:0000313" key="3">
    <source>
        <dbReference type="EnsemblPlants" id="KQJ86245"/>
    </source>
</evidence>
<feature type="compositionally biased region" description="Low complexity" evidence="1">
    <location>
        <begin position="153"/>
        <end position="174"/>
    </location>
</feature>
<dbReference type="RefSeq" id="XP_014758265.1">
    <property type="nucleotide sequence ID" value="XM_014902779.2"/>
</dbReference>
<evidence type="ECO:0000313" key="2">
    <source>
        <dbReference type="EMBL" id="KQJ86245.1"/>
    </source>
</evidence>
<dbReference type="GeneID" id="100828945"/>
<feature type="compositionally biased region" description="Gly residues" evidence="1">
    <location>
        <begin position="17"/>
        <end position="40"/>
    </location>
</feature>
<dbReference type="KEGG" id="bdi:100828945"/>
<feature type="compositionally biased region" description="Pro residues" evidence="1">
    <location>
        <begin position="175"/>
        <end position="191"/>
    </location>
</feature>
<name>A0A0Q3L1H5_BRADI</name>
<reference evidence="2" key="2">
    <citation type="submission" date="2017-06" db="EMBL/GenBank/DDBJ databases">
        <title>WGS assembly of Brachypodium distachyon.</title>
        <authorList>
            <consortium name="The International Brachypodium Initiative"/>
            <person name="Lucas S."/>
            <person name="Harmon-Smith M."/>
            <person name="Lail K."/>
            <person name="Tice H."/>
            <person name="Grimwood J."/>
            <person name="Bruce D."/>
            <person name="Barry K."/>
            <person name="Shu S."/>
            <person name="Lindquist E."/>
            <person name="Wang M."/>
            <person name="Pitluck S."/>
            <person name="Vogel J.P."/>
            <person name="Garvin D.F."/>
            <person name="Mockler T.C."/>
            <person name="Schmutz J."/>
            <person name="Rokhsar D."/>
            <person name="Bevan M.W."/>
        </authorList>
    </citation>
    <scope>NUCLEOTIDE SEQUENCE</scope>
    <source>
        <strain evidence="2">Bd21</strain>
    </source>
</reference>
<evidence type="ECO:0000256" key="1">
    <source>
        <dbReference type="SAM" id="MobiDB-lite"/>
    </source>
</evidence>
<sequence>MKGRAGSKRAKGRGNRGSRGGGRGTQPGRGAGSGGRGTPGEGEDTGTPPQAANVGGDTALEPAVPATTSSSAVSEVMFGSFACTITALNTSPRQGSPGFILSTAAPANTPTPATGHVQSPASPPQPSTAAPANTTPIPAAGHVQSPASPPQPSTAAPANTTPIPAAGHVQSPASSPQPSPPPLFLTPPSSSPPSYLSTAQTSQHLPTANGFLSYMERYCCDVPSQLWKYGSFRLVIKFVDLKRNDKSLAYTICNCNSQQRHSLGLYLKSAVRRFFLQPFSDLNLREKRYTEQQLREKLAQDTVFAVEGMPQSICPLDAFLQSKVSKMIDVNLVGKYQGTIVKPYTWKVANLEEKGRHTYSFIIKYLTDSHKNGHCWNGEWSIKDWEVINSMKVNKHWEITPLTEFRLCKPPSAYDMSSGLNDLLAVVHKLIPVCHFSAPKQFLHNPPSPGSAKLNKIYKPVFCQNFVDEIENMSLEVNSIAQVNSIPAAGQVPPTKEEYDEWVVTVLHHPFLMHYLASSNLEVEWYYEIKNQKLHREHSWRKVLYDTFHPVLHSQAMGPPPPWTDVFMAPDWNNQTHEALDKVFWFGRIRLDVDPSDPKKPQPFLNNVRDANKYHRMVIHHGMDHTELNQKQSLKQFKLELAMLAAVQDENRLPRMIKLMFKHKKINVDEFQREWKIYVATRTVIFN</sequence>
<dbReference type="EMBL" id="CM000883">
    <property type="protein sequence ID" value="KQJ86245.1"/>
    <property type="molecule type" value="Genomic_DNA"/>
</dbReference>
<feature type="compositionally biased region" description="Basic residues" evidence="1">
    <location>
        <begin position="1"/>
        <end position="16"/>
    </location>
</feature>
<dbReference type="PANTHER" id="PTHR48125:SF12">
    <property type="entry name" value="AT HOOK TRANSCRIPTION FACTOR FAMILY-RELATED"/>
    <property type="match status" value="1"/>
</dbReference>
<gene>
    <name evidence="3" type="primary">LOC100828945</name>
    <name evidence="2" type="ORF">BRADI_4g04236v3</name>
</gene>
<feature type="region of interest" description="Disordered" evidence="1">
    <location>
        <begin position="97"/>
        <end position="201"/>
    </location>
</feature>
<dbReference type="EnsemblPlants" id="KQJ86245">
    <property type="protein sequence ID" value="KQJ86245"/>
    <property type="gene ID" value="BRADI_4g04236v3"/>
</dbReference>
<dbReference type="RefSeq" id="XP_014758266.1">
    <property type="nucleotide sequence ID" value="XM_014902780.2"/>
</dbReference>
<reference evidence="2 3" key="1">
    <citation type="journal article" date="2010" name="Nature">
        <title>Genome sequencing and analysis of the model grass Brachypodium distachyon.</title>
        <authorList>
            <consortium name="International Brachypodium Initiative"/>
        </authorList>
    </citation>
    <scope>NUCLEOTIDE SEQUENCE [LARGE SCALE GENOMIC DNA]</scope>
    <source>
        <strain evidence="2">Bd21</strain>
        <strain evidence="3">cv. Bd21</strain>
    </source>
</reference>
<feature type="region of interest" description="Disordered" evidence="1">
    <location>
        <begin position="1"/>
        <end position="71"/>
    </location>
</feature>
<protein>
    <submittedName>
        <fullName evidence="2 3">Uncharacterized protein</fullName>
    </submittedName>
</protein>
<dbReference type="AlphaFoldDB" id="A0A0Q3L1H5"/>
<organism evidence="2">
    <name type="scientific">Brachypodium distachyon</name>
    <name type="common">Purple false brome</name>
    <name type="synonym">Trachynia distachya</name>
    <dbReference type="NCBI Taxonomy" id="15368"/>
    <lineage>
        <taxon>Eukaryota</taxon>
        <taxon>Viridiplantae</taxon>
        <taxon>Streptophyta</taxon>
        <taxon>Embryophyta</taxon>
        <taxon>Tracheophyta</taxon>
        <taxon>Spermatophyta</taxon>
        <taxon>Magnoliopsida</taxon>
        <taxon>Liliopsida</taxon>
        <taxon>Poales</taxon>
        <taxon>Poaceae</taxon>
        <taxon>BOP clade</taxon>
        <taxon>Pooideae</taxon>
        <taxon>Stipodae</taxon>
        <taxon>Brachypodieae</taxon>
        <taxon>Brachypodium</taxon>
    </lineage>
</organism>
<reference evidence="3" key="3">
    <citation type="submission" date="2018-08" db="UniProtKB">
        <authorList>
            <consortium name="EnsemblPlants"/>
        </authorList>
    </citation>
    <scope>IDENTIFICATION</scope>
    <source>
        <strain evidence="3">cv. Bd21</strain>
    </source>
</reference>
<dbReference type="PANTHER" id="PTHR48125">
    <property type="entry name" value="LP07818P1"/>
    <property type="match status" value="1"/>
</dbReference>
<dbReference type="RefSeq" id="XP_024318874.1">
    <property type="nucleotide sequence ID" value="XM_024463106.1"/>
</dbReference>
<dbReference type="Gramene" id="KQJ86245">
    <property type="protein sequence ID" value="KQJ86245"/>
    <property type="gene ID" value="BRADI_4g04236v3"/>
</dbReference>
<proteinExistence type="predicted"/>
<feature type="compositionally biased region" description="Low complexity" evidence="1">
    <location>
        <begin position="61"/>
        <end position="71"/>
    </location>
</feature>
<dbReference type="Proteomes" id="UP000008810">
    <property type="component" value="Chromosome 4"/>
</dbReference>
<feature type="compositionally biased region" description="Low complexity" evidence="1">
    <location>
        <begin position="103"/>
        <end position="114"/>
    </location>
</feature>
<keyword evidence="4" id="KW-1185">Reference proteome</keyword>
<evidence type="ECO:0000313" key="4">
    <source>
        <dbReference type="Proteomes" id="UP000008810"/>
    </source>
</evidence>
<feature type="compositionally biased region" description="Low complexity" evidence="1">
    <location>
        <begin position="127"/>
        <end position="140"/>
    </location>
</feature>